<organism evidence="2">
    <name type="scientific">Arion vulgaris</name>
    <dbReference type="NCBI Taxonomy" id="1028688"/>
    <lineage>
        <taxon>Eukaryota</taxon>
        <taxon>Metazoa</taxon>
        <taxon>Spiralia</taxon>
        <taxon>Lophotrochozoa</taxon>
        <taxon>Mollusca</taxon>
        <taxon>Gastropoda</taxon>
        <taxon>Heterobranchia</taxon>
        <taxon>Euthyneura</taxon>
        <taxon>Panpulmonata</taxon>
        <taxon>Eupulmonata</taxon>
        <taxon>Stylommatophora</taxon>
        <taxon>Helicina</taxon>
        <taxon>Arionoidea</taxon>
        <taxon>Arionidae</taxon>
        <taxon>Arion</taxon>
    </lineage>
</organism>
<dbReference type="EMBL" id="HACG01049799">
    <property type="protein sequence ID" value="CEK96664.1"/>
    <property type="molecule type" value="Transcribed_RNA"/>
</dbReference>
<accession>A0A0B7BTX5</accession>
<gene>
    <name evidence="2" type="primary">ORF212954</name>
</gene>
<name>A0A0B7BTX5_9EUPU</name>
<sequence>TTGLYTSSRTYELISNKRKLNVDQEVTNDEFSSFTDQEMLQTSQVKSEGNTEPSDIITTATTNVIYIEGNNSNNVLTNIQQNDKTTDFLPIRQENTTTDLVANRQEKTTDYVANRQEKT</sequence>
<feature type="non-terminal residue" evidence="2">
    <location>
        <position position="119"/>
    </location>
</feature>
<evidence type="ECO:0000313" key="2">
    <source>
        <dbReference type="EMBL" id="CEK96664.1"/>
    </source>
</evidence>
<proteinExistence type="predicted"/>
<feature type="non-terminal residue" evidence="2">
    <location>
        <position position="1"/>
    </location>
</feature>
<evidence type="ECO:0000256" key="1">
    <source>
        <dbReference type="SAM" id="MobiDB-lite"/>
    </source>
</evidence>
<reference evidence="2" key="1">
    <citation type="submission" date="2014-12" db="EMBL/GenBank/DDBJ databases">
        <title>Insight into the proteome of Arion vulgaris.</title>
        <authorList>
            <person name="Aradska J."/>
            <person name="Bulat T."/>
            <person name="Smidak R."/>
            <person name="Sarate P."/>
            <person name="Gangsoo J."/>
            <person name="Sialana F."/>
            <person name="Bilban M."/>
            <person name="Lubec G."/>
        </authorList>
    </citation>
    <scope>NUCLEOTIDE SEQUENCE</scope>
    <source>
        <tissue evidence="2">Skin</tissue>
    </source>
</reference>
<dbReference type="AlphaFoldDB" id="A0A0B7BTX5"/>
<protein>
    <submittedName>
        <fullName evidence="2">Uncharacterized protein</fullName>
    </submittedName>
</protein>
<feature type="compositionally biased region" description="Basic and acidic residues" evidence="1">
    <location>
        <begin position="104"/>
        <end position="119"/>
    </location>
</feature>
<feature type="region of interest" description="Disordered" evidence="1">
    <location>
        <begin position="99"/>
        <end position="119"/>
    </location>
</feature>